<evidence type="ECO:0000313" key="1">
    <source>
        <dbReference type="EMBL" id="OGE49006.1"/>
    </source>
</evidence>
<dbReference type="PROSITE" id="PS01054">
    <property type="entry name" value="TRANSALDOLASE_1"/>
    <property type="match status" value="1"/>
</dbReference>
<dbReference type="EMBL" id="LXJU01000024">
    <property type="protein sequence ID" value="OGE49006.1"/>
    <property type="molecule type" value="Genomic_DNA"/>
</dbReference>
<dbReference type="GeneID" id="34580486"/>
<evidence type="ECO:0000313" key="2">
    <source>
        <dbReference type="Proteomes" id="UP000177622"/>
    </source>
</evidence>
<dbReference type="GO" id="GO:0005975">
    <property type="term" value="P:carbohydrate metabolic process"/>
    <property type="evidence" value="ECO:0007669"/>
    <property type="project" value="InterPro"/>
</dbReference>
<dbReference type="RefSeq" id="XP_022484460.1">
    <property type="nucleotide sequence ID" value="XM_022635752.1"/>
</dbReference>
<dbReference type="STRING" id="1835702.A0A1F5L7I4"/>
<proteinExistence type="predicted"/>
<protein>
    <submittedName>
        <fullName evidence="1">Uncharacterized protein</fullName>
    </submittedName>
</protein>
<dbReference type="AlphaFoldDB" id="A0A1F5L7I4"/>
<sequence length="56" mass="5805">MASSLEQLKATGSIVFCGPGDFATIDKYKLQGATTNPSLILAASKKAEYASLIDAP</sequence>
<reference evidence="1 2" key="1">
    <citation type="journal article" date="2016" name="Sci. Rep.">
        <title>Penicillium arizonense, a new, genome sequenced fungal species, reveals a high chemical diversity in secreted metabolites.</title>
        <authorList>
            <person name="Grijseels S."/>
            <person name="Nielsen J.C."/>
            <person name="Randelovic M."/>
            <person name="Nielsen J."/>
            <person name="Nielsen K.F."/>
            <person name="Workman M."/>
            <person name="Frisvad J.C."/>
        </authorList>
    </citation>
    <scope>NUCLEOTIDE SEQUENCE [LARGE SCALE GENOMIC DNA]</scope>
    <source>
        <strain evidence="1 2">CBS 141311</strain>
    </source>
</reference>
<organism evidence="1 2">
    <name type="scientific">Penicillium arizonense</name>
    <dbReference type="NCBI Taxonomy" id="1835702"/>
    <lineage>
        <taxon>Eukaryota</taxon>
        <taxon>Fungi</taxon>
        <taxon>Dikarya</taxon>
        <taxon>Ascomycota</taxon>
        <taxon>Pezizomycotina</taxon>
        <taxon>Eurotiomycetes</taxon>
        <taxon>Eurotiomycetidae</taxon>
        <taxon>Eurotiales</taxon>
        <taxon>Aspergillaceae</taxon>
        <taxon>Penicillium</taxon>
    </lineage>
</organism>
<dbReference type="SUPFAM" id="SSF51569">
    <property type="entry name" value="Aldolase"/>
    <property type="match status" value="1"/>
</dbReference>
<dbReference type="OrthoDB" id="2015515at2759"/>
<gene>
    <name evidence="1" type="ORF">PENARI_c024G11954</name>
</gene>
<dbReference type="InterPro" id="IPR013785">
    <property type="entry name" value="Aldolase_TIM"/>
</dbReference>
<dbReference type="Gene3D" id="3.20.20.70">
    <property type="entry name" value="Aldolase class I"/>
    <property type="match status" value="1"/>
</dbReference>
<comment type="caution">
    <text evidence="1">The sequence shown here is derived from an EMBL/GenBank/DDBJ whole genome shotgun (WGS) entry which is preliminary data.</text>
</comment>
<dbReference type="Proteomes" id="UP000177622">
    <property type="component" value="Unassembled WGS sequence"/>
</dbReference>
<dbReference type="UniPathway" id="UPA00115">
    <property type="reaction ID" value="UER00414"/>
</dbReference>
<keyword evidence="2" id="KW-1185">Reference proteome</keyword>
<dbReference type="GO" id="GO:0006098">
    <property type="term" value="P:pentose-phosphate shunt"/>
    <property type="evidence" value="ECO:0007669"/>
    <property type="project" value="UniProtKB-UniPathway"/>
</dbReference>
<name>A0A1F5L7I4_PENAI</name>
<dbReference type="InterPro" id="IPR018225">
    <property type="entry name" value="Transaldolase_AS"/>
</dbReference>
<accession>A0A1F5L7I4</accession>